<evidence type="ECO:0000313" key="10">
    <source>
        <dbReference type="Proteomes" id="UP001054889"/>
    </source>
</evidence>
<dbReference type="PANTHER" id="PTHR47994:SF5">
    <property type="entry name" value="F14D16.11-RELATED"/>
    <property type="match status" value="1"/>
</dbReference>
<evidence type="ECO:0000256" key="4">
    <source>
        <dbReference type="ARBA" id="ARBA00023125"/>
    </source>
</evidence>
<dbReference type="CDD" id="cd00167">
    <property type="entry name" value="SANT"/>
    <property type="match status" value="1"/>
</dbReference>
<dbReference type="InterPro" id="IPR001005">
    <property type="entry name" value="SANT/Myb"/>
</dbReference>
<keyword evidence="3" id="KW-0805">Transcription regulation</keyword>
<feature type="domain" description="HTH myb-type" evidence="8">
    <location>
        <begin position="66"/>
        <end position="93"/>
    </location>
</feature>
<dbReference type="PANTHER" id="PTHR47994">
    <property type="entry name" value="F14D16.11-RELATED"/>
    <property type="match status" value="1"/>
</dbReference>
<evidence type="ECO:0000256" key="5">
    <source>
        <dbReference type="ARBA" id="ARBA00023163"/>
    </source>
</evidence>
<dbReference type="PROSITE" id="PS50090">
    <property type="entry name" value="MYB_LIKE"/>
    <property type="match status" value="1"/>
</dbReference>
<dbReference type="GO" id="GO:0005634">
    <property type="term" value="C:nucleus"/>
    <property type="evidence" value="ECO:0007669"/>
    <property type="project" value="UniProtKB-SubCell"/>
</dbReference>
<keyword evidence="2" id="KW-0677">Repeat</keyword>
<keyword evidence="10" id="KW-1185">Reference proteome</keyword>
<evidence type="ECO:0000256" key="6">
    <source>
        <dbReference type="ARBA" id="ARBA00023242"/>
    </source>
</evidence>
<keyword evidence="6" id="KW-0539">Nucleus</keyword>
<evidence type="ECO:0000259" key="7">
    <source>
        <dbReference type="PROSITE" id="PS50090"/>
    </source>
</evidence>
<dbReference type="Pfam" id="PF00249">
    <property type="entry name" value="Myb_DNA-binding"/>
    <property type="match status" value="1"/>
</dbReference>
<dbReference type="InterPro" id="IPR017930">
    <property type="entry name" value="Myb_dom"/>
</dbReference>
<comment type="caution">
    <text evidence="9">The sequence shown here is derived from an EMBL/GenBank/DDBJ whole genome shotgun (WGS) entry which is preliminary data.</text>
</comment>
<dbReference type="EMBL" id="BQKI01000081">
    <property type="protein sequence ID" value="GJN29901.1"/>
    <property type="molecule type" value="Genomic_DNA"/>
</dbReference>
<accession>A0AAV5F4P4</accession>
<dbReference type="InterPro" id="IPR015495">
    <property type="entry name" value="Myb_TF_plants"/>
</dbReference>
<evidence type="ECO:0000259" key="8">
    <source>
        <dbReference type="PROSITE" id="PS51294"/>
    </source>
</evidence>
<reference evidence="9" key="2">
    <citation type="submission" date="2021-12" db="EMBL/GenBank/DDBJ databases">
        <title>Resequencing data analysis of finger millet.</title>
        <authorList>
            <person name="Hatakeyama M."/>
            <person name="Aluri S."/>
            <person name="Balachadran M.T."/>
            <person name="Sivarajan S.R."/>
            <person name="Poveda L."/>
            <person name="Shimizu-Inatsugi R."/>
            <person name="Schlapbach R."/>
            <person name="Sreeman S.M."/>
            <person name="Shimizu K.K."/>
        </authorList>
    </citation>
    <scope>NUCLEOTIDE SEQUENCE</scope>
</reference>
<dbReference type="Gene3D" id="1.10.10.60">
    <property type="entry name" value="Homeodomain-like"/>
    <property type="match status" value="1"/>
</dbReference>
<evidence type="ECO:0000256" key="1">
    <source>
        <dbReference type="ARBA" id="ARBA00004123"/>
    </source>
</evidence>
<evidence type="ECO:0000256" key="2">
    <source>
        <dbReference type="ARBA" id="ARBA00022737"/>
    </source>
</evidence>
<proteinExistence type="predicted"/>
<keyword evidence="5" id="KW-0804">Transcription</keyword>
<name>A0AAV5F4P4_ELECO</name>
<reference evidence="9" key="1">
    <citation type="journal article" date="2018" name="DNA Res.">
        <title>Multiple hybrid de novo genome assembly of finger millet, an orphan allotetraploid crop.</title>
        <authorList>
            <person name="Hatakeyama M."/>
            <person name="Aluri S."/>
            <person name="Balachadran M.T."/>
            <person name="Sivarajan S.R."/>
            <person name="Patrignani A."/>
            <person name="Gruter S."/>
            <person name="Poveda L."/>
            <person name="Shimizu-Inatsugi R."/>
            <person name="Baeten J."/>
            <person name="Francoijs K.J."/>
            <person name="Nataraja K.N."/>
            <person name="Reddy Y.A.N."/>
            <person name="Phadnis S."/>
            <person name="Ravikumar R.L."/>
            <person name="Schlapbach R."/>
            <person name="Sreeman S.M."/>
            <person name="Shimizu K.K."/>
        </authorList>
    </citation>
    <scope>NUCLEOTIDE SEQUENCE</scope>
</reference>
<protein>
    <submittedName>
        <fullName evidence="9">Uncharacterized protein</fullName>
    </submittedName>
</protein>
<keyword evidence="4" id="KW-0238">DNA-binding</keyword>
<feature type="domain" description="Myb-like" evidence="7">
    <location>
        <begin position="49"/>
        <end position="89"/>
    </location>
</feature>
<evidence type="ECO:0000256" key="3">
    <source>
        <dbReference type="ARBA" id="ARBA00023015"/>
    </source>
</evidence>
<organism evidence="9 10">
    <name type="scientific">Eleusine coracana subsp. coracana</name>
    <dbReference type="NCBI Taxonomy" id="191504"/>
    <lineage>
        <taxon>Eukaryota</taxon>
        <taxon>Viridiplantae</taxon>
        <taxon>Streptophyta</taxon>
        <taxon>Embryophyta</taxon>
        <taxon>Tracheophyta</taxon>
        <taxon>Spermatophyta</taxon>
        <taxon>Magnoliopsida</taxon>
        <taxon>Liliopsida</taxon>
        <taxon>Poales</taxon>
        <taxon>Poaceae</taxon>
        <taxon>PACMAD clade</taxon>
        <taxon>Chloridoideae</taxon>
        <taxon>Cynodonteae</taxon>
        <taxon>Eleusininae</taxon>
        <taxon>Eleusine</taxon>
    </lineage>
</organism>
<dbReference type="PROSITE" id="PS51294">
    <property type="entry name" value="HTH_MYB"/>
    <property type="match status" value="1"/>
</dbReference>
<dbReference type="GO" id="GO:0003677">
    <property type="term" value="F:DNA binding"/>
    <property type="evidence" value="ECO:0007669"/>
    <property type="project" value="UniProtKB-KW"/>
</dbReference>
<evidence type="ECO:0000313" key="9">
    <source>
        <dbReference type="EMBL" id="GJN29901.1"/>
    </source>
</evidence>
<gene>
    <name evidence="9" type="primary">gb18164</name>
    <name evidence="9" type="ORF">PR202_gb18164</name>
</gene>
<sequence length="208" mass="22236">MPSSTVGSNQWPEAGILKWRYRKQTDGLKQELEELESEKAACIVPSNGEEDTVVLRPSGSRLEEGWSSIATKLPGRTDNEIKNYWNTHLRKKLLKMGIDPVTHRPRTDLINILSAGLPNLLAAVNLGTTAAMPTLTVAAHINKLYADAAKLQLLLSAITAAATPGVDITALLAAITMSSESAASSPALTNTKEPAAPAITSTAFLCRH</sequence>
<dbReference type="AlphaFoldDB" id="A0AAV5F4P4"/>
<dbReference type="Proteomes" id="UP001054889">
    <property type="component" value="Unassembled WGS sequence"/>
</dbReference>
<comment type="subcellular location">
    <subcellularLocation>
        <location evidence="1">Nucleus</location>
    </subcellularLocation>
</comment>
<dbReference type="SUPFAM" id="SSF46689">
    <property type="entry name" value="Homeodomain-like"/>
    <property type="match status" value="1"/>
</dbReference>
<dbReference type="InterPro" id="IPR009057">
    <property type="entry name" value="Homeodomain-like_sf"/>
</dbReference>